<dbReference type="Pfam" id="PF16859">
    <property type="entry name" value="TetR_C_11"/>
    <property type="match status" value="1"/>
</dbReference>
<feature type="DNA-binding region" description="H-T-H motif" evidence="4">
    <location>
        <begin position="30"/>
        <end position="49"/>
    </location>
</feature>
<keyword evidence="7" id="KW-1185">Reference proteome</keyword>
<protein>
    <submittedName>
        <fullName evidence="6">AcrR family transcriptional regulator</fullName>
    </submittedName>
</protein>
<dbReference type="PANTHER" id="PTHR30055">
    <property type="entry name" value="HTH-TYPE TRANSCRIPTIONAL REGULATOR RUTR"/>
    <property type="match status" value="1"/>
</dbReference>
<dbReference type="PRINTS" id="PR00455">
    <property type="entry name" value="HTHTETR"/>
</dbReference>
<keyword evidence="2 4" id="KW-0238">DNA-binding</keyword>
<dbReference type="SUPFAM" id="SSF48498">
    <property type="entry name" value="Tetracyclin repressor-like, C-terminal domain"/>
    <property type="match status" value="1"/>
</dbReference>
<dbReference type="PANTHER" id="PTHR30055:SF148">
    <property type="entry name" value="TETR-FAMILY TRANSCRIPTIONAL REGULATOR"/>
    <property type="match status" value="1"/>
</dbReference>
<comment type="caution">
    <text evidence="6">The sequence shown here is derived from an EMBL/GenBank/DDBJ whole genome shotgun (WGS) entry which is preliminary data.</text>
</comment>
<accession>A0A841JTQ1</accession>
<evidence type="ECO:0000256" key="2">
    <source>
        <dbReference type="ARBA" id="ARBA00023125"/>
    </source>
</evidence>
<evidence type="ECO:0000256" key="1">
    <source>
        <dbReference type="ARBA" id="ARBA00023015"/>
    </source>
</evidence>
<dbReference type="SUPFAM" id="SSF46689">
    <property type="entry name" value="Homeodomain-like"/>
    <property type="match status" value="1"/>
</dbReference>
<keyword evidence="1" id="KW-0805">Transcription regulation</keyword>
<dbReference type="AlphaFoldDB" id="A0A841JTQ1"/>
<evidence type="ECO:0000313" key="7">
    <source>
        <dbReference type="Proteomes" id="UP000538666"/>
    </source>
</evidence>
<dbReference type="PROSITE" id="PS50977">
    <property type="entry name" value="HTH_TETR_2"/>
    <property type="match status" value="1"/>
</dbReference>
<dbReference type="Gene3D" id="1.10.357.10">
    <property type="entry name" value="Tetracycline Repressor, domain 2"/>
    <property type="match status" value="1"/>
</dbReference>
<dbReference type="Proteomes" id="UP000538666">
    <property type="component" value="Unassembled WGS sequence"/>
</dbReference>
<dbReference type="RefSeq" id="WP_050059652.1">
    <property type="nucleotide sequence ID" value="NZ_JACHEK010000005.1"/>
</dbReference>
<dbReference type="InterPro" id="IPR050109">
    <property type="entry name" value="HTH-type_TetR-like_transc_reg"/>
</dbReference>
<dbReference type="GO" id="GO:0003700">
    <property type="term" value="F:DNA-binding transcription factor activity"/>
    <property type="evidence" value="ECO:0007669"/>
    <property type="project" value="TreeGrafter"/>
</dbReference>
<evidence type="ECO:0000256" key="3">
    <source>
        <dbReference type="ARBA" id="ARBA00023163"/>
    </source>
</evidence>
<dbReference type="EMBL" id="JACHEK010000005">
    <property type="protein sequence ID" value="MBB6144783.1"/>
    <property type="molecule type" value="Genomic_DNA"/>
</dbReference>
<evidence type="ECO:0000259" key="5">
    <source>
        <dbReference type="PROSITE" id="PS50977"/>
    </source>
</evidence>
<dbReference type="InterPro" id="IPR036271">
    <property type="entry name" value="Tet_transcr_reg_TetR-rel_C_sf"/>
</dbReference>
<evidence type="ECO:0000313" key="6">
    <source>
        <dbReference type="EMBL" id="MBB6144783.1"/>
    </source>
</evidence>
<dbReference type="OrthoDB" id="9796019at2"/>
<dbReference type="InterPro" id="IPR011075">
    <property type="entry name" value="TetR_C"/>
</dbReference>
<dbReference type="Pfam" id="PF00440">
    <property type="entry name" value="TetR_N"/>
    <property type="match status" value="1"/>
</dbReference>
<feature type="domain" description="HTH tetR-type" evidence="5">
    <location>
        <begin position="7"/>
        <end position="67"/>
    </location>
</feature>
<name>A0A841JTQ1_9BACT</name>
<organism evidence="6 7">
    <name type="scientific">Silvibacterium bohemicum</name>
    <dbReference type="NCBI Taxonomy" id="1577686"/>
    <lineage>
        <taxon>Bacteria</taxon>
        <taxon>Pseudomonadati</taxon>
        <taxon>Acidobacteriota</taxon>
        <taxon>Terriglobia</taxon>
        <taxon>Terriglobales</taxon>
        <taxon>Acidobacteriaceae</taxon>
        <taxon>Silvibacterium</taxon>
    </lineage>
</organism>
<dbReference type="InterPro" id="IPR023772">
    <property type="entry name" value="DNA-bd_HTH_TetR-type_CS"/>
</dbReference>
<dbReference type="GO" id="GO:0000976">
    <property type="term" value="F:transcription cis-regulatory region binding"/>
    <property type="evidence" value="ECO:0007669"/>
    <property type="project" value="TreeGrafter"/>
</dbReference>
<sequence>MARPRSIQAHKKVLNSAVQLFSERGIDATSMDAIAEASGVSKATIYKHWPDKDSLCLEVMGYLHGIDEEPPVFDSGDFRADLIAQLQYQPALDRKALREKMVPHMIAYAARNQTLGAAWRERVVEPARVALAAILKRGEKRGVLRRGIDPEVGIALLLGPMIYRHVFTKRLGEKGPKDLEVHVADTFLAAFGAEKHKPAGR</sequence>
<dbReference type="PROSITE" id="PS01081">
    <property type="entry name" value="HTH_TETR_1"/>
    <property type="match status" value="1"/>
</dbReference>
<dbReference type="InterPro" id="IPR009057">
    <property type="entry name" value="Homeodomain-like_sf"/>
</dbReference>
<evidence type="ECO:0000256" key="4">
    <source>
        <dbReference type="PROSITE-ProRule" id="PRU00335"/>
    </source>
</evidence>
<keyword evidence="3" id="KW-0804">Transcription</keyword>
<dbReference type="Gene3D" id="1.10.10.60">
    <property type="entry name" value="Homeodomain-like"/>
    <property type="match status" value="1"/>
</dbReference>
<gene>
    <name evidence="6" type="ORF">HNQ77_002739</name>
</gene>
<reference evidence="6 7" key="1">
    <citation type="submission" date="2020-08" db="EMBL/GenBank/DDBJ databases">
        <title>Genomic Encyclopedia of Type Strains, Phase IV (KMG-IV): sequencing the most valuable type-strain genomes for metagenomic binning, comparative biology and taxonomic classification.</title>
        <authorList>
            <person name="Goeker M."/>
        </authorList>
    </citation>
    <scope>NUCLEOTIDE SEQUENCE [LARGE SCALE GENOMIC DNA]</scope>
    <source>
        <strain evidence="6 7">DSM 103733</strain>
    </source>
</reference>
<dbReference type="InterPro" id="IPR001647">
    <property type="entry name" value="HTH_TetR"/>
</dbReference>
<proteinExistence type="predicted"/>